<dbReference type="STRING" id="1620.IV67_GL000498"/>
<keyword evidence="2" id="KW-1185">Reference proteome</keyword>
<dbReference type="AlphaFoldDB" id="A0A0R2JI32"/>
<evidence type="ECO:0000313" key="2">
    <source>
        <dbReference type="Proteomes" id="UP000051673"/>
    </source>
</evidence>
<evidence type="ECO:0000313" key="1">
    <source>
        <dbReference type="EMBL" id="KRN76985.1"/>
    </source>
</evidence>
<dbReference type="EMBL" id="JQCD01000024">
    <property type="protein sequence ID" value="KRN76985.1"/>
    <property type="molecule type" value="Genomic_DNA"/>
</dbReference>
<protein>
    <submittedName>
        <fullName evidence="1">Uncharacterized protein</fullName>
    </submittedName>
</protein>
<name>A0A0R2JI32_9LACO</name>
<reference evidence="1 2" key="1">
    <citation type="journal article" date="2015" name="Genome Announc.">
        <title>Expanding the biotechnology potential of lactobacilli through comparative genomics of 213 strains and associated genera.</title>
        <authorList>
            <person name="Sun Z."/>
            <person name="Harris H.M."/>
            <person name="McCann A."/>
            <person name="Guo C."/>
            <person name="Argimon S."/>
            <person name="Zhang W."/>
            <person name="Yang X."/>
            <person name="Jeffery I.B."/>
            <person name="Cooney J.C."/>
            <person name="Kagawa T.F."/>
            <person name="Liu W."/>
            <person name="Song Y."/>
            <person name="Salvetti E."/>
            <person name="Wrobel A."/>
            <person name="Rasinkangas P."/>
            <person name="Parkhill J."/>
            <person name="Rea M.C."/>
            <person name="O'Sullivan O."/>
            <person name="Ritari J."/>
            <person name="Douillard F.P."/>
            <person name="Paul Ross R."/>
            <person name="Yang R."/>
            <person name="Briner A.E."/>
            <person name="Felis G.E."/>
            <person name="de Vos W.M."/>
            <person name="Barrangou R."/>
            <person name="Klaenhammer T.R."/>
            <person name="Caufield P.W."/>
            <person name="Cui Y."/>
            <person name="Zhang H."/>
            <person name="O'Toole P.W."/>
        </authorList>
    </citation>
    <scope>NUCLEOTIDE SEQUENCE [LARGE SCALE GENOMIC DNA]</scope>
    <source>
        <strain evidence="1 2">DSM 20014</strain>
    </source>
</reference>
<accession>A0A0R2JI32</accession>
<gene>
    <name evidence="1" type="ORF">IV67_GL000498</name>
</gene>
<dbReference type="RefSeq" id="WP_057787855.1">
    <property type="nucleotide sequence ID" value="NZ_JQCD01000024.1"/>
</dbReference>
<sequence>MTNKHQNIEKYLQAKGMPMTTEKQVVGDNEMYYHSGELVYSLRIKKTFSSVASQYVFKEFFERFTSYKHIDFYLPGKVKPYKRTLLNNKEVPLMERYYEQGTWTRLYDVYIKPDFSLDHTIMYKFHGKKADINWDDPKFKV</sequence>
<proteinExistence type="predicted"/>
<dbReference type="PATRIC" id="fig|1620.3.peg.504"/>
<organism evidence="1 2">
    <name type="scientific">Weissella minor</name>
    <dbReference type="NCBI Taxonomy" id="1620"/>
    <lineage>
        <taxon>Bacteria</taxon>
        <taxon>Bacillati</taxon>
        <taxon>Bacillota</taxon>
        <taxon>Bacilli</taxon>
        <taxon>Lactobacillales</taxon>
        <taxon>Lactobacillaceae</taxon>
        <taxon>Weissella</taxon>
    </lineage>
</organism>
<dbReference type="Proteomes" id="UP000051673">
    <property type="component" value="Unassembled WGS sequence"/>
</dbReference>
<comment type="caution">
    <text evidence="1">The sequence shown here is derived from an EMBL/GenBank/DDBJ whole genome shotgun (WGS) entry which is preliminary data.</text>
</comment>